<evidence type="ECO:0000256" key="7">
    <source>
        <dbReference type="ARBA" id="ARBA00023136"/>
    </source>
</evidence>
<dbReference type="InterPro" id="IPR045378">
    <property type="entry name" value="LNT_N"/>
</dbReference>
<keyword evidence="6 9" id="KW-1133">Transmembrane helix</keyword>
<dbReference type="GO" id="GO:0042158">
    <property type="term" value="P:lipoprotein biosynthetic process"/>
    <property type="evidence" value="ECO:0007669"/>
    <property type="project" value="UniProtKB-UniRule"/>
</dbReference>
<dbReference type="EC" id="2.3.1.269" evidence="9"/>
<dbReference type="NCBIfam" id="TIGR00546">
    <property type="entry name" value="lnt"/>
    <property type="match status" value="1"/>
</dbReference>
<comment type="similarity">
    <text evidence="2 9">Belongs to the CN hydrolase family. Apolipoprotein N-acyltransferase subfamily.</text>
</comment>
<keyword evidence="8 9" id="KW-0012">Acyltransferase</keyword>
<evidence type="ECO:0000256" key="6">
    <source>
        <dbReference type="ARBA" id="ARBA00022989"/>
    </source>
</evidence>
<dbReference type="PANTHER" id="PTHR38686">
    <property type="entry name" value="APOLIPOPROTEIN N-ACYLTRANSFERASE"/>
    <property type="match status" value="1"/>
</dbReference>
<dbReference type="AlphaFoldDB" id="A0A437Q9Y0"/>
<feature type="transmembrane region" description="Helical" evidence="9">
    <location>
        <begin position="191"/>
        <end position="209"/>
    </location>
</feature>
<evidence type="ECO:0000259" key="10">
    <source>
        <dbReference type="PROSITE" id="PS50263"/>
    </source>
</evidence>
<dbReference type="InterPro" id="IPR036526">
    <property type="entry name" value="C-N_Hydrolase_sf"/>
</dbReference>
<keyword evidence="3 9" id="KW-1003">Cell membrane</keyword>
<name>A0A437Q9Y0_9GAMM</name>
<evidence type="ECO:0000313" key="11">
    <source>
        <dbReference type="EMBL" id="RVU31368.1"/>
    </source>
</evidence>
<evidence type="ECO:0000256" key="4">
    <source>
        <dbReference type="ARBA" id="ARBA00022679"/>
    </source>
</evidence>
<feature type="transmembrane region" description="Helical" evidence="9">
    <location>
        <begin position="115"/>
        <end position="136"/>
    </location>
</feature>
<evidence type="ECO:0000256" key="2">
    <source>
        <dbReference type="ARBA" id="ARBA00010065"/>
    </source>
</evidence>
<protein>
    <recommendedName>
        <fullName evidence="9">Apolipoprotein N-acyltransferase</fullName>
        <shortName evidence="9">ALP N-acyltransferase</shortName>
        <ecNumber evidence="9">2.3.1.269</ecNumber>
    </recommendedName>
</protein>
<keyword evidence="5 9" id="KW-0812">Transmembrane</keyword>
<dbReference type="PROSITE" id="PS50263">
    <property type="entry name" value="CN_HYDROLASE"/>
    <property type="match status" value="1"/>
</dbReference>
<feature type="transmembrane region" description="Helical" evidence="9">
    <location>
        <begin position="12"/>
        <end position="44"/>
    </location>
</feature>
<dbReference type="PANTHER" id="PTHR38686:SF1">
    <property type="entry name" value="APOLIPOPROTEIN N-ACYLTRANSFERASE"/>
    <property type="match status" value="1"/>
</dbReference>
<keyword evidence="12" id="KW-1185">Reference proteome</keyword>
<sequence length="500" mass="55824">MRKWLLNKRCGFALLAGAITPLAFAPFHLWPIALISPAILFWLIRYQAPTPAFWTGWSFGTGLFGTGVSWVYVSISQFSATPALLAAAMTAVFVATLALFFAAQSWLYARLNQPYRYGALTFIGLWVLFEWLRGWLFTGFPWLLQGYPLLDSPLRAWAPIGGIWLLSFIAVAISVAGACLHSAKSHRQRGWIALGLSACLGTFLLPSNWTQPIGNPHSVAVVQANIPQDMKWDKRYLPEIIDRYIQLTAEHTDAELIVWPETAVPEIIYNAEPMLAAFLSALESQDRTLISGIPSIEFDRSHPDGYRVHNSLSVLTGIMNTYHKQRLVPFGEYVPFEKQVRGLTAFFDLPMSSFSLPPADQKPLFTSQHKIAAAICYEIAYPELVAASAQQADWILTVSNDTWFSHTLAPAQHLQIAQLRALENGRWIVRSTNNGITALINHHGEITESISSYQEGVLRGEIERREGLTPYQQWGNMPTLLASLALVLVSAVRLRRTKSS</sequence>
<keyword evidence="4 9" id="KW-0808">Transferase</keyword>
<gene>
    <name evidence="9" type="primary">lnt</name>
    <name evidence="11" type="ORF">EOE65_05105</name>
</gene>
<dbReference type="Pfam" id="PF20154">
    <property type="entry name" value="LNT_N"/>
    <property type="match status" value="1"/>
</dbReference>
<organism evidence="11 12">
    <name type="scientific">Neptunomonas marina</name>
    <dbReference type="NCBI Taxonomy" id="1815562"/>
    <lineage>
        <taxon>Bacteria</taxon>
        <taxon>Pseudomonadati</taxon>
        <taxon>Pseudomonadota</taxon>
        <taxon>Gammaproteobacteria</taxon>
        <taxon>Oceanospirillales</taxon>
        <taxon>Oceanospirillaceae</taxon>
        <taxon>Neptunomonas</taxon>
    </lineage>
</organism>
<evidence type="ECO:0000256" key="8">
    <source>
        <dbReference type="ARBA" id="ARBA00023315"/>
    </source>
</evidence>
<dbReference type="Gene3D" id="3.60.110.10">
    <property type="entry name" value="Carbon-nitrogen hydrolase"/>
    <property type="match status" value="1"/>
</dbReference>
<feature type="transmembrane region" description="Helical" evidence="9">
    <location>
        <begin position="156"/>
        <end position="179"/>
    </location>
</feature>
<keyword evidence="7 9" id="KW-0472">Membrane</keyword>
<comment type="subcellular location">
    <subcellularLocation>
        <location evidence="1 9">Cell membrane</location>
        <topology evidence="1 9">Multi-pass membrane protein</topology>
    </subcellularLocation>
</comment>
<keyword evidence="11" id="KW-0449">Lipoprotein</keyword>
<comment type="pathway">
    <text evidence="9">Protein modification; lipoprotein biosynthesis (N-acyl transfer).</text>
</comment>
<dbReference type="GO" id="GO:0016410">
    <property type="term" value="F:N-acyltransferase activity"/>
    <property type="evidence" value="ECO:0007669"/>
    <property type="project" value="UniProtKB-UniRule"/>
</dbReference>
<dbReference type="InterPro" id="IPR004563">
    <property type="entry name" value="Apolipo_AcylTrfase"/>
</dbReference>
<proteinExistence type="inferred from homology"/>
<dbReference type="RefSeq" id="WP_127693226.1">
    <property type="nucleotide sequence ID" value="NZ_SACQ01000002.1"/>
</dbReference>
<feature type="transmembrane region" description="Helical" evidence="9">
    <location>
        <begin position="84"/>
        <end position="103"/>
    </location>
</feature>
<feature type="domain" description="CN hydrolase" evidence="10">
    <location>
        <begin position="222"/>
        <end position="464"/>
    </location>
</feature>
<evidence type="ECO:0000256" key="1">
    <source>
        <dbReference type="ARBA" id="ARBA00004651"/>
    </source>
</evidence>
<comment type="function">
    <text evidence="9">Catalyzes the phospholipid dependent N-acylation of the N-terminal cysteine of apolipoprotein, the last step in lipoprotein maturation.</text>
</comment>
<dbReference type="Pfam" id="PF00795">
    <property type="entry name" value="CN_hydrolase"/>
    <property type="match status" value="1"/>
</dbReference>
<reference evidence="11 12" key="1">
    <citation type="submission" date="2019-01" db="EMBL/GenBank/DDBJ databases">
        <authorList>
            <person name="Chen W.-M."/>
        </authorList>
    </citation>
    <scope>NUCLEOTIDE SEQUENCE [LARGE SCALE GENOMIC DNA]</scope>
    <source>
        <strain evidence="11 12">HPM-16</strain>
    </source>
</reference>
<comment type="caution">
    <text evidence="11">The sequence shown here is derived from an EMBL/GenBank/DDBJ whole genome shotgun (WGS) entry which is preliminary data.</text>
</comment>
<accession>A0A437Q9Y0</accession>
<dbReference type="HAMAP" id="MF_01148">
    <property type="entry name" value="Lnt"/>
    <property type="match status" value="1"/>
</dbReference>
<dbReference type="InterPro" id="IPR003010">
    <property type="entry name" value="C-N_Hydrolase"/>
</dbReference>
<feature type="transmembrane region" description="Helical" evidence="9">
    <location>
        <begin position="51"/>
        <end position="72"/>
    </location>
</feature>
<evidence type="ECO:0000256" key="3">
    <source>
        <dbReference type="ARBA" id="ARBA00022475"/>
    </source>
</evidence>
<dbReference type="GO" id="GO:0005886">
    <property type="term" value="C:plasma membrane"/>
    <property type="evidence" value="ECO:0007669"/>
    <property type="project" value="UniProtKB-SubCell"/>
</dbReference>
<evidence type="ECO:0000313" key="12">
    <source>
        <dbReference type="Proteomes" id="UP000282818"/>
    </source>
</evidence>
<dbReference type="SUPFAM" id="SSF56317">
    <property type="entry name" value="Carbon-nitrogen hydrolase"/>
    <property type="match status" value="1"/>
</dbReference>
<evidence type="ECO:0000256" key="9">
    <source>
        <dbReference type="HAMAP-Rule" id="MF_01148"/>
    </source>
</evidence>
<dbReference type="Proteomes" id="UP000282818">
    <property type="component" value="Unassembled WGS sequence"/>
</dbReference>
<comment type="catalytic activity">
    <reaction evidence="9">
        <text>N-terminal S-1,2-diacyl-sn-glyceryl-L-cysteinyl-[lipoprotein] + a glycerophospholipid = N-acyl-S-1,2-diacyl-sn-glyceryl-L-cysteinyl-[lipoprotein] + a 2-acyl-sn-glycero-3-phospholipid + H(+)</text>
        <dbReference type="Rhea" id="RHEA:48228"/>
        <dbReference type="Rhea" id="RHEA-COMP:14681"/>
        <dbReference type="Rhea" id="RHEA-COMP:14684"/>
        <dbReference type="ChEBI" id="CHEBI:15378"/>
        <dbReference type="ChEBI" id="CHEBI:136912"/>
        <dbReference type="ChEBI" id="CHEBI:140656"/>
        <dbReference type="ChEBI" id="CHEBI:140657"/>
        <dbReference type="ChEBI" id="CHEBI:140660"/>
        <dbReference type="EC" id="2.3.1.269"/>
    </reaction>
</comment>
<dbReference type="UniPathway" id="UPA00666"/>
<dbReference type="CDD" id="cd07571">
    <property type="entry name" value="ALP_N-acyl_transferase"/>
    <property type="match status" value="1"/>
</dbReference>
<evidence type="ECO:0000256" key="5">
    <source>
        <dbReference type="ARBA" id="ARBA00022692"/>
    </source>
</evidence>
<dbReference type="EMBL" id="SACQ01000002">
    <property type="protein sequence ID" value="RVU31368.1"/>
    <property type="molecule type" value="Genomic_DNA"/>
</dbReference>